<dbReference type="EMBL" id="JAVRQU010000016">
    <property type="protein sequence ID" value="KAK5693967.1"/>
    <property type="molecule type" value="Genomic_DNA"/>
</dbReference>
<feature type="region of interest" description="Disordered" evidence="1">
    <location>
        <begin position="95"/>
        <end position="133"/>
    </location>
</feature>
<feature type="region of interest" description="Disordered" evidence="1">
    <location>
        <begin position="22"/>
        <end position="49"/>
    </location>
</feature>
<feature type="compositionally biased region" description="Polar residues" evidence="1">
    <location>
        <begin position="106"/>
        <end position="117"/>
    </location>
</feature>
<evidence type="ECO:0000313" key="5">
    <source>
        <dbReference type="Proteomes" id="UP001310594"/>
    </source>
</evidence>
<name>A0AAN7W4N1_9PEZI</name>
<feature type="domain" description="Gryzun putative trafficking through Golgi" evidence="2">
    <location>
        <begin position="653"/>
        <end position="1203"/>
    </location>
</feature>
<dbReference type="PANTHER" id="PTHR14374">
    <property type="entry name" value="FOIE GRAS"/>
    <property type="match status" value="1"/>
</dbReference>
<dbReference type="InterPro" id="IPR012880">
    <property type="entry name" value="Gryzun"/>
</dbReference>
<organism evidence="4 5">
    <name type="scientific">Elasticomyces elasticus</name>
    <dbReference type="NCBI Taxonomy" id="574655"/>
    <lineage>
        <taxon>Eukaryota</taxon>
        <taxon>Fungi</taxon>
        <taxon>Dikarya</taxon>
        <taxon>Ascomycota</taxon>
        <taxon>Pezizomycotina</taxon>
        <taxon>Dothideomycetes</taxon>
        <taxon>Dothideomycetidae</taxon>
        <taxon>Mycosphaerellales</taxon>
        <taxon>Teratosphaeriaceae</taxon>
        <taxon>Elasticomyces</taxon>
    </lineage>
</organism>
<dbReference type="Pfam" id="PF07919">
    <property type="entry name" value="Gryzun"/>
    <property type="match status" value="1"/>
</dbReference>
<reference evidence="4" key="1">
    <citation type="submission" date="2023-08" db="EMBL/GenBank/DDBJ databases">
        <title>Black Yeasts Isolated from many extreme environments.</title>
        <authorList>
            <person name="Coleine C."/>
            <person name="Stajich J.E."/>
            <person name="Selbmann L."/>
        </authorList>
    </citation>
    <scope>NUCLEOTIDE SEQUENCE</scope>
    <source>
        <strain evidence="4">CCFEE 5810</strain>
    </source>
</reference>
<evidence type="ECO:0000256" key="1">
    <source>
        <dbReference type="SAM" id="MobiDB-lite"/>
    </source>
</evidence>
<dbReference type="Pfam" id="PF11817">
    <property type="entry name" value="Foie-gras_1"/>
    <property type="match status" value="1"/>
</dbReference>
<evidence type="ECO:0000259" key="3">
    <source>
        <dbReference type="Pfam" id="PF11817"/>
    </source>
</evidence>
<dbReference type="PANTHER" id="PTHR14374:SF0">
    <property type="entry name" value="TRAFFICKING PROTEIN PARTICLE COMPLEX SUBUNIT 11"/>
    <property type="match status" value="1"/>
</dbReference>
<sequence>MQAYPEEYAQHNLPLIFLSGLGERQDDGAPAPSGQENGTRVSNSSAECSGDKASQLLDQFLALDGSKQPWNSQALPGPSSTLRWRMRAIGRTFTLPPRKAAPLPQSPNVEGLSSSPHRSTELHSPLSPQSPGSPIYPDGVFTKMWFAKHQRQVPALLIAFFEISADEGSAQNEQIQIDINAIRTALGRSGFRTRFAAVLMSEQSILRAPELEDRLIAIRRATTLDTKTGLFFMPPMTSQAEIATFVQSMLTALQPLAIEHYRELTKKARRKKIRVGATGSLMSPVDGGAHALSTPGWNVRYEVKQGVFAEFRQEMDVAERHYSAAIEELFNSEGVLETTPSWSPRWDEARLLCDVMALRVLRCELWSGLTTSAAVSWTNYKARMKDLIDRRGKGTQTYSWDAWESRWAEIMAQLIQRAAVPGLRAPISQAADDSVELVIPASFAPAEKTAIATDRLPPFHLLHHPGYWLRLAADSARARWLKALAIPEEDQTPPGQSPASAMAHRAKSYDTFLVAQPHEEYPHAQSAYDHIAHCTRLTDEAIREFGLRSQGRATTILNFELAQQLAAAGEFEWAMERLLPVWDESSWRGDDWDDLLIPTLSLLHDCAGRCENVDVHIATAWELLGTGSASTVGPGGLLEYLQQSWPETSNVGVRFEDRQRLSPLAVRLAFGDHETHVGDRVECQLTLSSQAAPTLRLSQITMTLSNGKTITITHTPERAVMNRSAISDLTDVQEIADGLLMLEADLQISSNALRVYSFKLGFREAGVLHLQRLSLKVSDERFSIEHVYTDTSLVRGGSWYVLDNVLLDERPLPRAETTVVMVHPKPPKMRMAVYGLRKQYYLGETISLDIELVNDETEPVDVTAVASAEHPGESPVTLRWQGQDDERRELAVGKLDASATHNARLQLIAPHESTMCVLTLGVGYFLLSDTSTPLSKTTTIEISVIAPFEAKFNFGPLLHSDAWPSYFAPPLLTDPAQPEGIPQKWRLGSLLRSAAADTLLIHAFRLAKAGELPGAKCTVQDPPMFEKRLLEPEQDTRIESEFVTSKLSFDDRRPTNMEFTLHVDWSRDAGSEIVTASLDVPRLNLPSSEPRVLCTTLQDDSSNHDLTLQYHIENPSGHFLTFALTMEANEDFAFSGPKFRTLSVAPISRVCVRYRLLVHGLDDREESDRWISPVLQVVDSYYNKALRVHSGGPRVKIDEKGSLSVLVAESKSNE</sequence>
<gene>
    <name evidence="4" type="ORF">LTR97_009585</name>
</gene>
<evidence type="ECO:0000259" key="2">
    <source>
        <dbReference type="Pfam" id="PF07919"/>
    </source>
</evidence>
<comment type="caution">
    <text evidence="4">The sequence shown here is derived from an EMBL/GenBank/DDBJ whole genome shotgun (WGS) entry which is preliminary data.</text>
</comment>
<dbReference type="AlphaFoldDB" id="A0AAN7W4N1"/>
<evidence type="ECO:0008006" key="6">
    <source>
        <dbReference type="Google" id="ProtNLM"/>
    </source>
</evidence>
<protein>
    <recommendedName>
        <fullName evidence="6">Trafficking protein particle complex subunit 11 domain-containing protein</fullName>
    </recommendedName>
</protein>
<dbReference type="Proteomes" id="UP001310594">
    <property type="component" value="Unassembled WGS sequence"/>
</dbReference>
<accession>A0AAN7W4N1</accession>
<feature type="compositionally biased region" description="Polar residues" evidence="1">
    <location>
        <begin position="34"/>
        <end position="47"/>
    </location>
</feature>
<dbReference type="InterPro" id="IPR021773">
    <property type="entry name" value="TPC11"/>
</dbReference>
<evidence type="ECO:0000313" key="4">
    <source>
        <dbReference type="EMBL" id="KAK5693967.1"/>
    </source>
</evidence>
<feature type="domain" description="Trafficking protein particle complex subunit 11" evidence="3">
    <location>
        <begin position="345"/>
        <end position="625"/>
    </location>
</feature>
<proteinExistence type="predicted"/>